<protein>
    <submittedName>
        <fullName evidence="2">Uncharacterized protein</fullName>
    </submittedName>
</protein>
<evidence type="ECO:0000313" key="2">
    <source>
        <dbReference type="EMBL" id="GAA3691450.1"/>
    </source>
</evidence>
<accession>A0ABP7CN10</accession>
<comment type="caution">
    <text evidence="2">The sequence shown here is derived from an EMBL/GenBank/DDBJ whole genome shotgun (WGS) entry which is preliminary data.</text>
</comment>
<sequence length="67" mass="6809">MGLVRVRQGSVAGNGEDGEDGEDGELDDEGEEEGEKEADRGGGGVGEDVRVLRLRASELPGLGAVVG</sequence>
<name>A0ABP7CN10_9ACTN</name>
<evidence type="ECO:0000256" key="1">
    <source>
        <dbReference type="SAM" id="MobiDB-lite"/>
    </source>
</evidence>
<organism evidence="2 3">
    <name type="scientific">Nonomuraea antimicrobica</name>
    <dbReference type="NCBI Taxonomy" id="561173"/>
    <lineage>
        <taxon>Bacteria</taxon>
        <taxon>Bacillati</taxon>
        <taxon>Actinomycetota</taxon>
        <taxon>Actinomycetes</taxon>
        <taxon>Streptosporangiales</taxon>
        <taxon>Streptosporangiaceae</taxon>
        <taxon>Nonomuraea</taxon>
    </lineage>
</organism>
<dbReference type="EMBL" id="BAAAZP010000121">
    <property type="protein sequence ID" value="GAA3691450.1"/>
    <property type="molecule type" value="Genomic_DNA"/>
</dbReference>
<evidence type="ECO:0000313" key="3">
    <source>
        <dbReference type="Proteomes" id="UP001500902"/>
    </source>
</evidence>
<keyword evidence="3" id="KW-1185">Reference proteome</keyword>
<feature type="region of interest" description="Disordered" evidence="1">
    <location>
        <begin position="1"/>
        <end position="48"/>
    </location>
</feature>
<reference evidence="3" key="1">
    <citation type="journal article" date="2019" name="Int. J. Syst. Evol. Microbiol.">
        <title>The Global Catalogue of Microorganisms (GCM) 10K type strain sequencing project: providing services to taxonomists for standard genome sequencing and annotation.</title>
        <authorList>
            <consortium name="The Broad Institute Genomics Platform"/>
            <consortium name="The Broad Institute Genome Sequencing Center for Infectious Disease"/>
            <person name="Wu L."/>
            <person name="Ma J."/>
        </authorList>
    </citation>
    <scope>NUCLEOTIDE SEQUENCE [LARGE SCALE GENOMIC DNA]</scope>
    <source>
        <strain evidence="3">JCM 16904</strain>
    </source>
</reference>
<proteinExistence type="predicted"/>
<gene>
    <name evidence="2" type="ORF">GCM10022224_066260</name>
</gene>
<feature type="compositionally biased region" description="Acidic residues" evidence="1">
    <location>
        <begin position="16"/>
        <end position="36"/>
    </location>
</feature>
<dbReference type="Proteomes" id="UP001500902">
    <property type="component" value="Unassembled WGS sequence"/>
</dbReference>